<dbReference type="EMBL" id="MCRJ01000154">
    <property type="protein sequence ID" value="ODN68604.1"/>
    <property type="molecule type" value="Genomic_DNA"/>
</dbReference>
<comment type="caution">
    <text evidence="2">The sequence shown here is derived from an EMBL/GenBank/DDBJ whole genome shotgun (WGS) entry which is preliminary data.</text>
</comment>
<feature type="region of interest" description="Disordered" evidence="1">
    <location>
        <begin position="38"/>
        <end position="61"/>
    </location>
</feature>
<evidence type="ECO:0000313" key="3">
    <source>
        <dbReference type="Proteomes" id="UP000094622"/>
    </source>
</evidence>
<proteinExistence type="predicted"/>
<name>A0A1E3GX75_9HYPH</name>
<dbReference type="RefSeq" id="WP_069308268.1">
    <property type="nucleotide sequence ID" value="NZ_MCRJ01000154.1"/>
</dbReference>
<evidence type="ECO:0000256" key="1">
    <source>
        <dbReference type="SAM" id="MobiDB-lite"/>
    </source>
</evidence>
<protein>
    <submittedName>
        <fullName evidence="2">Uncharacterized protein</fullName>
    </submittedName>
</protein>
<feature type="compositionally biased region" description="Low complexity" evidence="1">
    <location>
        <begin position="42"/>
        <end position="52"/>
    </location>
</feature>
<dbReference type="Proteomes" id="UP000094622">
    <property type="component" value="Unassembled WGS sequence"/>
</dbReference>
<accession>A0A1E3GX75</accession>
<reference evidence="2 3" key="1">
    <citation type="submission" date="2016-07" db="EMBL/GenBank/DDBJ databases">
        <title>Draft Genome Sequence of Methylobrevis pamukkalensis PK2.</title>
        <authorList>
            <person name="Vasilenko O.V."/>
            <person name="Doronina N.V."/>
            <person name="Shmareva M.N."/>
            <person name="Tarlachkov S.V."/>
            <person name="Mustakhimov I."/>
            <person name="Trotsenko Y.A."/>
        </authorList>
    </citation>
    <scope>NUCLEOTIDE SEQUENCE [LARGE SCALE GENOMIC DNA]</scope>
    <source>
        <strain evidence="2 3">PK2</strain>
    </source>
</reference>
<gene>
    <name evidence="2" type="ORF">A6302_04102</name>
</gene>
<dbReference type="AlphaFoldDB" id="A0A1E3GX75"/>
<evidence type="ECO:0000313" key="2">
    <source>
        <dbReference type="EMBL" id="ODN68604.1"/>
    </source>
</evidence>
<keyword evidence="3" id="KW-1185">Reference proteome</keyword>
<sequence length="61" mass="6316">MTSESISVSWRHLVTALCLLAAILGGSAGAFAQMPLLPGQGTATPAETPAAEPRLRRSRPT</sequence>
<organism evidence="2 3">
    <name type="scientific">Methylobrevis pamukkalensis</name>
    <dbReference type="NCBI Taxonomy" id="1439726"/>
    <lineage>
        <taxon>Bacteria</taxon>
        <taxon>Pseudomonadati</taxon>
        <taxon>Pseudomonadota</taxon>
        <taxon>Alphaproteobacteria</taxon>
        <taxon>Hyphomicrobiales</taxon>
        <taxon>Pleomorphomonadaceae</taxon>
        <taxon>Methylobrevis</taxon>
    </lineage>
</organism>